<evidence type="ECO:0000313" key="3">
    <source>
        <dbReference type="EMBL" id="XCM84219.1"/>
    </source>
</evidence>
<reference evidence="3" key="1">
    <citation type="submission" date="2024-06" db="EMBL/GenBank/DDBJ databases">
        <title>The genome sequences of Kitasatospora sp. strain HUAS MG31.</title>
        <authorList>
            <person name="Mo P."/>
        </authorList>
    </citation>
    <scope>NUCLEOTIDE SEQUENCE</scope>
    <source>
        <strain evidence="3">HUAS MG31</strain>
    </source>
</reference>
<proteinExistence type="predicted"/>
<dbReference type="InterPro" id="IPR052019">
    <property type="entry name" value="F420H2_bilvrd_red/Heme_oxyg"/>
</dbReference>
<keyword evidence="1" id="KW-0560">Oxidoreductase</keyword>
<gene>
    <name evidence="3" type="ORF">ABWK59_30050</name>
</gene>
<dbReference type="AlphaFoldDB" id="A0AAU8K7I3"/>
<dbReference type="EMBL" id="CP159872">
    <property type="protein sequence ID" value="XCM84219.1"/>
    <property type="molecule type" value="Genomic_DNA"/>
</dbReference>
<accession>A0AAU8K7I3</accession>
<dbReference type="SUPFAM" id="SSF50475">
    <property type="entry name" value="FMN-binding split barrel"/>
    <property type="match status" value="1"/>
</dbReference>
<dbReference type="KEGG" id="kcm:ABWK59_30050"/>
<dbReference type="GO" id="GO:0005829">
    <property type="term" value="C:cytosol"/>
    <property type="evidence" value="ECO:0007669"/>
    <property type="project" value="TreeGrafter"/>
</dbReference>
<protein>
    <submittedName>
        <fullName evidence="3">Pyridoxamine 5'-phosphate oxidase family protein</fullName>
    </submittedName>
</protein>
<dbReference type="InterPro" id="IPR011576">
    <property type="entry name" value="Pyridox_Oxase_N"/>
</dbReference>
<dbReference type="GO" id="GO:0016627">
    <property type="term" value="F:oxidoreductase activity, acting on the CH-CH group of donors"/>
    <property type="evidence" value="ECO:0007669"/>
    <property type="project" value="TreeGrafter"/>
</dbReference>
<dbReference type="GO" id="GO:0070967">
    <property type="term" value="F:coenzyme F420 binding"/>
    <property type="evidence" value="ECO:0007669"/>
    <property type="project" value="TreeGrafter"/>
</dbReference>
<feature type="domain" description="Pyridoxamine 5'-phosphate oxidase N-terminal" evidence="2">
    <location>
        <begin position="41"/>
        <end position="129"/>
    </location>
</feature>
<evidence type="ECO:0000259" key="2">
    <source>
        <dbReference type="Pfam" id="PF01243"/>
    </source>
</evidence>
<name>A0AAU8K7I3_9ACTN</name>
<sequence length="167" mass="18759">MEDPAASRPYMPGYGILPAEQGSGLLPWSWAGRRLADSHDYWLATVRPDGRPHVMPVWGVWLDDRLWFSTALGSRKARNLAVHPDCAVTTDDPLNPVVLEGRAETVPDRPAIIRFLAALNTKYRTDYGPDFLDPAVNATVRVHPVQAFGLRQEDFTGSPTRWRFPRP</sequence>
<dbReference type="PANTHER" id="PTHR35176:SF4">
    <property type="entry name" value="PYRIDOXAMINE 5'-PHOSPHATE OXIDASE-RELATED FMN-BINDING"/>
    <property type="match status" value="1"/>
</dbReference>
<dbReference type="InterPro" id="IPR012349">
    <property type="entry name" value="Split_barrel_FMN-bd"/>
</dbReference>
<dbReference type="RefSeq" id="WP_354645156.1">
    <property type="nucleotide sequence ID" value="NZ_CP159872.1"/>
</dbReference>
<dbReference type="PANTHER" id="PTHR35176">
    <property type="entry name" value="HEME OXYGENASE HI_0854-RELATED"/>
    <property type="match status" value="1"/>
</dbReference>
<evidence type="ECO:0000256" key="1">
    <source>
        <dbReference type="ARBA" id="ARBA00023002"/>
    </source>
</evidence>
<dbReference type="Gene3D" id="2.30.110.10">
    <property type="entry name" value="Electron Transport, Fmn-binding Protein, Chain A"/>
    <property type="match status" value="1"/>
</dbReference>
<dbReference type="Pfam" id="PF01243">
    <property type="entry name" value="PNPOx_N"/>
    <property type="match status" value="1"/>
</dbReference>
<organism evidence="3">
    <name type="scientific">Kitasatospora camelliae</name>
    <dbReference type="NCBI Taxonomy" id="3156397"/>
    <lineage>
        <taxon>Bacteria</taxon>
        <taxon>Bacillati</taxon>
        <taxon>Actinomycetota</taxon>
        <taxon>Actinomycetes</taxon>
        <taxon>Kitasatosporales</taxon>
        <taxon>Streptomycetaceae</taxon>
        <taxon>Kitasatospora</taxon>
    </lineage>
</organism>